<keyword evidence="4" id="KW-1185">Reference proteome</keyword>
<proteinExistence type="predicted"/>
<feature type="transmembrane region" description="Helical" evidence="1">
    <location>
        <begin position="267"/>
        <end position="289"/>
    </location>
</feature>
<dbReference type="InterPro" id="IPR050256">
    <property type="entry name" value="Glycosyltransferase_2"/>
</dbReference>
<keyword evidence="1" id="KW-0812">Transmembrane</keyword>
<dbReference type="RefSeq" id="WP_095043034.1">
    <property type="nucleotide sequence ID" value="NZ_LN890655.1"/>
</dbReference>
<dbReference type="KEGG" id="pbf:CFX0092_A1688"/>
<dbReference type="PANTHER" id="PTHR48090">
    <property type="entry name" value="UNDECAPRENYL-PHOSPHATE 4-DEOXY-4-FORMAMIDO-L-ARABINOSE TRANSFERASE-RELATED"/>
    <property type="match status" value="1"/>
</dbReference>
<evidence type="ECO:0000256" key="1">
    <source>
        <dbReference type="SAM" id="Phobius"/>
    </source>
</evidence>
<evidence type="ECO:0000313" key="3">
    <source>
        <dbReference type="EMBL" id="CUS03566.2"/>
    </source>
</evidence>
<dbReference type="CDD" id="cd04179">
    <property type="entry name" value="DPM_DPG-synthase_like"/>
    <property type="match status" value="1"/>
</dbReference>
<dbReference type="PANTHER" id="PTHR48090:SF7">
    <property type="entry name" value="RFBJ PROTEIN"/>
    <property type="match status" value="1"/>
</dbReference>
<dbReference type="InterPro" id="IPR001173">
    <property type="entry name" value="Glyco_trans_2-like"/>
</dbReference>
<dbReference type="EMBL" id="LN890655">
    <property type="protein sequence ID" value="CUS03566.2"/>
    <property type="molecule type" value="Genomic_DNA"/>
</dbReference>
<dbReference type="GO" id="GO:0016740">
    <property type="term" value="F:transferase activity"/>
    <property type="evidence" value="ECO:0007669"/>
    <property type="project" value="UniProtKB-KW"/>
</dbReference>
<protein>
    <submittedName>
        <fullName evidence="3">Glycosyl transferase</fullName>
    </submittedName>
</protein>
<dbReference type="AlphaFoldDB" id="A0A160T164"/>
<dbReference type="InterPro" id="IPR029044">
    <property type="entry name" value="Nucleotide-diphossugar_trans"/>
</dbReference>
<sequence length="314" mass="34484">MKLIIQIPCYNEAETLPAVLAELPRALPGIDCIETLIIDDGSGDDTAAVAGRLGVTHVIRHPRNLGLAQAFQTGIDACLRRGADIIVNTDADNQYPGRYITELVAPVLAGQADMVIGDRQVRTIAHFSPIKKRLLALGSWMVRNVSGVDAPDPVSGFRAYSREAALRFTILTRYSYTLETIIQAGKGGLGIRSVPVTTNPPTRPSRLQRSMWHFIKAQAGTILRLYAFYEPLRTFSYIAVPFLLAGAALWGRFFINYLSGESGVGRFIQSLTLGTGLLLVGTLIVLFGIQADISGKHRQLTQEMLYRLKKMELE</sequence>
<name>A0A160T164_9CHLR</name>
<gene>
    <name evidence="3" type="ORF">CFX0092_A1688</name>
</gene>
<evidence type="ECO:0000313" key="4">
    <source>
        <dbReference type="Proteomes" id="UP000215027"/>
    </source>
</evidence>
<evidence type="ECO:0000259" key="2">
    <source>
        <dbReference type="Pfam" id="PF00535"/>
    </source>
</evidence>
<dbReference type="Proteomes" id="UP000215027">
    <property type="component" value="Chromosome I"/>
</dbReference>
<dbReference type="SUPFAM" id="SSF53448">
    <property type="entry name" value="Nucleotide-diphospho-sugar transferases"/>
    <property type="match status" value="1"/>
</dbReference>
<accession>A0A160T164</accession>
<keyword evidence="1" id="KW-0472">Membrane</keyword>
<organism evidence="3 4">
    <name type="scientific">Candidatus Promineifilum breve</name>
    <dbReference type="NCBI Taxonomy" id="1806508"/>
    <lineage>
        <taxon>Bacteria</taxon>
        <taxon>Bacillati</taxon>
        <taxon>Chloroflexota</taxon>
        <taxon>Ardenticatenia</taxon>
        <taxon>Candidatus Promineifilales</taxon>
        <taxon>Candidatus Promineifilaceae</taxon>
        <taxon>Candidatus Promineifilum</taxon>
    </lineage>
</organism>
<feature type="domain" description="Glycosyltransferase 2-like" evidence="2">
    <location>
        <begin position="7"/>
        <end position="165"/>
    </location>
</feature>
<dbReference type="Pfam" id="PF00535">
    <property type="entry name" value="Glycos_transf_2"/>
    <property type="match status" value="1"/>
</dbReference>
<reference evidence="3" key="1">
    <citation type="submission" date="2016-01" db="EMBL/GenBank/DDBJ databases">
        <authorList>
            <person name="Mcilroy J.S."/>
            <person name="Karst M S."/>
            <person name="Albertsen M."/>
        </authorList>
    </citation>
    <scope>NUCLEOTIDE SEQUENCE</scope>
    <source>
        <strain evidence="3">Cfx-K</strain>
    </source>
</reference>
<keyword evidence="1" id="KW-1133">Transmembrane helix</keyword>
<dbReference type="OrthoDB" id="9810303at2"/>
<dbReference type="Gene3D" id="3.90.550.10">
    <property type="entry name" value="Spore Coat Polysaccharide Biosynthesis Protein SpsA, Chain A"/>
    <property type="match status" value="1"/>
</dbReference>
<keyword evidence="3" id="KW-0808">Transferase</keyword>
<feature type="transmembrane region" description="Helical" evidence="1">
    <location>
        <begin position="234"/>
        <end position="255"/>
    </location>
</feature>